<comment type="caution">
    <text evidence="2">The sequence shown here is derived from an EMBL/GenBank/DDBJ whole genome shotgun (WGS) entry which is preliminary data.</text>
</comment>
<reference evidence="2 3" key="1">
    <citation type="submission" date="2019-02" db="EMBL/GenBank/DDBJ databases">
        <title>Paenibacillus sp. nov., isolated from surface-sterilized tissue of Thalictrum simplex L.</title>
        <authorList>
            <person name="Tuo L."/>
        </authorList>
    </citation>
    <scope>NUCLEOTIDE SEQUENCE [LARGE SCALE GENOMIC DNA]</scope>
    <source>
        <strain evidence="2 3">N2SHLJ1</strain>
    </source>
</reference>
<keyword evidence="3" id="KW-1185">Reference proteome</keyword>
<accession>A0A4V2J4Y1</accession>
<dbReference type="GO" id="GO:0032259">
    <property type="term" value="P:methylation"/>
    <property type="evidence" value="ECO:0007669"/>
    <property type="project" value="UniProtKB-KW"/>
</dbReference>
<dbReference type="InterPro" id="IPR050508">
    <property type="entry name" value="Methyltransf_Superfamily"/>
</dbReference>
<evidence type="ECO:0000313" key="2">
    <source>
        <dbReference type="EMBL" id="TBL81692.1"/>
    </source>
</evidence>
<dbReference type="Pfam" id="PF13649">
    <property type="entry name" value="Methyltransf_25"/>
    <property type="match status" value="1"/>
</dbReference>
<dbReference type="SUPFAM" id="SSF53335">
    <property type="entry name" value="S-adenosyl-L-methionine-dependent methyltransferases"/>
    <property type="match status" value="1"/>
</dbReference>
<gene>
    <name evidence="2" type="ORF">EYB31_01455</name>
</gene>
<feature type="domain" description="Methyltransferase" evidence="1">
    <location>
        <begin position="47"/>
        <end position="140"/>
    </location>
</feature>
<dbReference type="PANTHER" id="PTHR42912:SF80">
    <property type="entry name" value="METHYLTRANSFERASE DOMAIN-CONTAINING PROTEIN"/>
    <property type="match status" value="1"/>
</dbReference>
<sequence length="247" mass="28757">MKFVSDWFTKSFGNDYLIVYKHRDYEGAYREVKRMIDWLQLPQGAKVLDLCCGMGRHSLALDECGYNVTGVDLSDVLLHEARRKDETSRVRWVKGDMRNVPIEESFDAVVNLFTSFGYFNEDEENAKVFREMDRLLKPGGKFIIDFLNPDVVAAALVPESQRNEGRLTIRESRRIEEDYVRKRITISEPGQTERYYEEQVKLYRPEQFRHFMAETNLTIGQLYGGYDASAYHPASSPRSIYVGYKKG</sequence>
<evidence type="ECO:0000313" key="3">
    <source>
        <dbReference type="Proteomes" id="UP000293142"/>
    </source>
</evidence>
<dbReference type="InterPro" id="IPR041698">
    <property type="entry name" value="Methyltransf_25"/>
</dbReference>
<proteinExistence type="predicted"/>
<dbReference type="PANTHER" id="PTHR42912">
    <property type="entry name" value="METHYLTRANSFERASE"/>
    <property type="match status" value="1"/>
</dbReference>
<dbReference type="Gene3D" id="3.40.50.150">
    <property type="entry name" value="Vaccinia Virus protein VP39"/>
    <property type="match status" value="1"/>
</dbReference>
<dbReference type="Proteomes" id="UP000293142">
    <property type="component" value="Unassembled WGS sequence"/>
</dbReference>
<dbReference type="InterPro" id="IPR029063">
    <property type="entry name" value="SAM-dependent_MTases_sf"/>
</dbReference>
<dbReference type="AlphaFoldDB" id="A0A4V2J4Y1"/>
<name>A0A4V2J4Y1_9BACL</name>
<dbReference type="CDD" id="cd02440">
    <property type="entry name" value="AdoMet_MTases"/>
    <property type="match status" value="1"/>
</dbReference>
<keyword evidence="2" id="KW-0489">Methyltransferase</keyword>
<dbReference type="Gene3D" id="2.20.25.110">
    <property type="entry name" value="S-adenosyl-L-methionine-dependent methyltransferases"/>
    <property type="match status" value="1"/>
</dbReference>
<dbReference type="OrthoDB" id="9811589at2"/>
<organism evidence="2 3">
    <name type="scientific">Paenibacillus thalictri</name>
    <dbReference type="NCBI Taxonomy" id="2527873"/>
    <lineage>
        <taxon>Bacteria</taxon>
        <taxon>Bacillati</taxon>
        <taxon>Bacillota</taxon>
        <taxon>Bacilli</taxon>
        <taxon>Bacillales</taxon>
        <taxon>Paenibacillaceae</taxon>
        <taxon>Paenibacillus</taxon>
    </lineage>
</organism>
<evidence type="ECO:0000259" key="1">
    <source>
        <dbReference type="Pfam" id="PF13649"/>
    </source>
</evidence>
<dbReference type="GO" id="GO:0008168">
    <property type="term" value="F:methyltransferase activity"/>
    <property type="evidence" value="ECO:0007669"/>
    <property type="project" value="UniProtKB-KW"/>
</dbReference>
<keyword evidence="2" id="KW-0808">Transferase</keyword>
<dbReference type="EMBL" id="SIRE01000002">
    <property type="protein sequence ID" value="TBL81692.1"/>
    <property type="molecule type" value="Genomic_DNA"/>
</dbReference>
<protein>
    <submittedName>
        <fullName evidence="2">Class I SAM-dependent methyltransferase</fullName>
    </submittedName>
</protein>